<reference evidence="1 2" key="1">
    <citation type="submission" date="2013-02" db="EMBL/GenBank/DDBJ databases">
        <title>The Genome Sequence of Acinetobacter schindleri NIPH 900.</title>
        <authorList>
            <consortium name="The Broad Institute Genome Sequencing Platform"/>
            <consortium name="The Broad Institute Genome Sequencing Center for Infectious Disease"/>
            <person name="Cerqueira G."/>
            <person name="Feldgarden M."/>
            <person name="Courvalin P."/>
            <person name="Perichon B."/>
            <person name="Grillot-Courvalin C."/>
            <person name="Clermont D."/>
            <person name="Rocha E."/>
            <person name="Yoon E.-J."/>
            <person name="Nemec A."/>
            <person name="Walker B."/>
            <person name="Young S.K."/>
            <person name="Zeng Q."/>
            <person name="Gargeya S."/>
            <person name="Fitzgerald M."/>
            <person name="Haas B."/>
            <person name="Abouelleil A."/>
            <person name="Alvarado L."/>
            <person name="Arachchi H.M."/>
            <person name="Berlin A.M."/>
            <person name="Chapman S.B."/>
            <person name="Dewar J."/>
            <person name="Goldberg J."/>
            <person name="Griggs A."/>
            <person name="Gujja S."/>
            <person name="Hansen M."/>
            <person name="Howarth C."/>
            <person name="Imamovic A."/>
            <person name="Larimer J."/>
            <person name="McCowan C."/>
            <person name="Murphy C."/>
            <person name="Neiman D."/>
            <person name="Pearson M."/>
            <person name="Priest M."/>
            <person name="Roberts A."/>
            <person name="Saif S."/>
            <person name="Shea T."/>
            <person name="Sisk P."/>
            <person name="Sykes S."/>
            <person name="Wortman J."/>
            <person name="Nusbaum C."/>
            <person name="Birren B."/>
        </authorList>
    </citation>
    <scope>NUCLEOTIDE SEQUENCE [LARGE SCALE GENOMIC DNA]</scope>
    <source>
        <strain evidence="1 2">NIPH 900</strain>
    </source>
</reference>
<proteinExistence type="predicted"/>
<dbReference type="EMBL" id="APPI01000025">
    <property type="protein sequence ID" value="ENV11593.1"/>
    <property type="molecule type" value="Genomic_DNA"/>
</dbReference>
<organism evidence="1 2">
    <name type="scientific">Acinetobacter schindleri NIPH 900</name>
    <dbReference type="NCBI Taxonomy" id="1217675"/>
    <lineage>
        <taxon>Bacteria</taxon>
        <taxon>Pseudomonadati</taxon>
        <taxon>Pseudomonadota</taxon>
        <taxon>Gammaproteobacteria</taxon>
        <taxon>Moraxellales</taxon>
        <taxon>Moraxellaceae</taxon>
        <taxon>Acinetobacter</taxon>
    </lineage>
</organism>
<evidence type="ECO:0000313" key="2">
    <source>
        <dbReference type="Proteomes" id="UP000018438"/>
    </source>
</evidence>
<dbReference type="AlphaFoldDB" id="N8XW24"/>
<gene>
    <name evidence="1" type="ORF">F965_03083</name>
</gene>
<dbReference type="PATRIC" id="fig|1217675.3.peg.2986"/>
<protein>
    <submittedName>
        <fullName evidence="1">Uncharacterized protein</fullName>
    </submittedName>
</protein>
<keyword evidence="2" id="KW-1185">Reference proteome</keyword>
<comment type="caution">
    <text evidence="1">The sequence shown here is derived from an EMBL/GenBank/DDBJ whole genome shotgun (WGS) entry which is preliminary data.</text>
</comment>
<accession>N8XW24</accession>
<dbReference type="Proteomes" id="UP000018438">
    <property type="component" value="Unassembled WGS sequence"/>
</dbReference>
<dbReference type="HOGENOM" id="CLU_1493091_0_0_6"/>
<name>N8XW24_9GAMM</name>
<sequence>MDLNLDMPFTQYTLETLKTRLEQANLAGYIYQHQQHMLILQGPFSDDGNALNVYIQHELTADQIGLQFGVRLQDNNAEYVIGLTHSNQNPKYEIGAGNLKGDQKAFNLLYAFYNYPKAFYLVALPLAANSQTLEQALEDQLFSKPELDFLNTAVKTNPMGEQVQWMKAYILQQALDMKVRIQTSLL</sequence>
<evidence type="ECO:0000313" key="1">
    <source>
        <dbReference type="EMBL" id="ENV11593.1"/>
    </source>
</evidence>